<protein>
    <submittedName>
        <fullName evidence="4">S-layer homology domain-containing protein</fullName>
    </submittedName>
</protein>
<feature type="domain" description="SLH" evidence="3">
    <location>
        <begin position="294"/>
        <end position="357"/>
    </location>
</feature>
<dbReference type="InterPro" id="IPR023346">
    <property type="entry name" value="Lysozyme-like_dom_sf"/>
</dbReference>
<dbReference type="Proteomes" id="UP001596620">
    <property type="component" value="Unassembled WGS sequence"/>
</dbReference>
<evidence type="ECO:0000256" key="1">
    <source>
        <dbReference type="ARBA" id="ARBA00022729"/>
    </source>
</evidence>
<dbReference type="Pfam" id="PF00395">
    <property type="entry name" value="SLH"/>
    <property type="match status" value="2"/>
</dbReference>
<evidence type="ECO:0000313" key="5">
    <source>
        <dbReference type="Proteomes" id="UP001596620"/>
    </source>
</evidence>
<gene>
    <name evidence="4" type="ORF">ACFQU8_07675</name>
</gene>
<comment type="caution">
    <text evidence="4">The sequence shown here is derived from an EMBL/GenBank/DDBJ whole genome shotgun (WGS) entry which is preliminary data.</text>
</comment>
<dbReference type="PROSITE" id="PS51272">
    <property type="entry name" value="SLH"/>
    <property type="match status" value="2"/>
</dbReference>
<accession>A0ABW2UX15</accession>
<dbReference type="SUPFAM" id="SSF53955">
    <property type="entry name" value="Lysozyme-like"/>
    <property type="match status" value="1"/>
</dbReference>
<proteinExistence type="predicted"/>
<evidence type="ECO:0000259" key="3">
    <source>
        <dbReference type="PROSITE" id="PS51272"/>
    </source>
</evidence>
<feature type="domain" description="SLH" evidence="3">
    <location>
        <begin position="414"/>
        <end position="466"/>
    </location>
</feature>
<keyword evidence="5" id="KW-1185">Reference proteome</keyword>
<dbReference type="InterPro" id="IPR001119">
    <property type="entry name" value="SLH_dom"/>
</dbReference>
<dbReference type="InterPro" id="IPR008258">
    <property type="entry name" value="Transglycosylase_SLT_dom_1"/>
</dbReference>
<reference evidence="5" key="1">
    <citation type="journal article" date="2019" name="Int. J. Syst. Evol. Microbiol.">
        <title>The Global Catalogue of Microorganisms (GCM) 10K type strain sequencing project: providing services to taxonomists for standard genome sequencing and annotation.</title>
        <authorList>
            <consortium name="The Broad Institute Genomics Platform"/>
            <consortium name="The Broad Institute Genome Sequencing Center for Infectious Disease"/>
            <person name="Wu L."/>
            <person name="Ma J."/>
        </authorList>
    </citation>
    <scope>NUCLEOTIDE SEQUENCE [LARGE SCALE GENOMIC DNA]</scope>
    <source>
        <strain evidence="5">JCM 30234</strain>
    </source>
</reference>
<feature type="signal peptide" evidence="2">
    <location>
        <begin position="1"/>
        <end position="24"/>
    </location>
</feature>
<dbReference type="CDD" id="cd00254">
    <property type="entry name" value="LT-like"/>
    <property type="match status" value="1"/>
</dbReference>
<evidence type="ECO:0000256" key="2">
    <source>
        <dbReference type="SAM" id="SignalP"/>
    </source>
</evidence>
<dbReference type="Gene3D" id="1.10.530.10">
    <property type="match status" value="1"/>
</dbReference>
<dbReference type="EMBL" id="JBHTGR010000015">
    <property type="protein sequence ID" value="MFC7747114.1"/>
    <property type="molecule type" value="Genomic_DNA"/>
</dbReference>
<organism evidence="4 5">
    <name type="scientific">Lentibacillus kimchii</name>
    <dbReference type="NCBI Taxonomy" id="1542911"/>
    <lineage>
        <taxon>Bacteria</taxon>
        <taxon>Bacillati</taxon>
        <taxon>Bacillota</taxon>
        <taxon>Bacilli</taxon>
        <taxon>Bacillales</taxon>
        <taxon>Bacillaceae</taxon>
        <taxon>Lentibacillus</taxon>
    </lineage>
</organism>
<feature type="chain" id="PRO_5047108247" evidence="2">
    <location>
        <begin position="25"/>
        <end position="466"/>
    </location>
</feature>
<sequence>MRRLMMAAVVCTALFCLMTANASAAETVNPPVDEVKEKAVDVAHDLDIPPEILKAIAAHESNYRQFDDDGTPHTSPDGGIGIMQVTPDNIDMQVDRERLKTDWKYNINIGAQVLLNKWNLRYLPDINQHEKSVLEDWYFAIMAYNGLAKTNDPAINSDDTYQQEIYQRIEQASLLYGKNETYFEFPKFDIRYEHEDETMKFPAGKHYKTSHKTTSKQQYNAGDVVYIDGKDGYVNIHSGSITGETTRLWPYTPLTIDTSDPIESSNPANDFTYYKVKGVQADGYVASAYLQLGNENMVFSDPIDDKRAAALAYASMNGYIKGYDNGRFGSNEPLKREHVAVILDQILDLDAPDDYDIKASDADAVKLYREQLRKAEYQGLLGGGGKLRPNEYFTRAQMAQVMNDAFDSYYDEPESMHSFEDQDKLWNPGPVNTMYYNNVTIADPFNPEENITRSQFVLFIYRTMVL</sequence>
<name>A0ABW2UX15_9BACI</name>
<dbReference type="RefSeq" id="WP_382358634.1">
    <property type="nucleotide sequence ID" value="NZ_JBHTGR010000015.1"/>
</dbReference>
<evidence type="ECO:0000313" key="4">
    <source>
        <dbReference type="EMBL" id="MFC7747114.1"/>
    </source>
</evidence>
<dbReference type="Pfam" id="PF01464">
    <property type="entry name" value="SLT"/>
    <property type="match status" value="1"/>
</dbReference>
<keyword evidence="1 2" id="KW-0732">Signal</keyword>